<dbReference type="EMBL" id="JADFFM010000001">
    <property type="protein sequence ID" value="MBE9665618.1"/>
    <property type="molecule type" value="Genomic_DNA"/>
</dbReference>
<dbReference type="Proteomes" id="UP000632774">
    <property type="component" value="Unassembled WGS sequence"/>
</dbReference>
<evidence type="ECO:0000256" key="1">
    <source>
        <dbReference type="SAM" id="Phobius"/>
    </source>
</evidence>
<feature type="transmembrane region" description="Helical" evidence="1">
    <location>
        <begin position="37"/>
        <end position="58"/>
    </location>
</feature>
<feature type="transmembrane region" description="Helical" evidence="1">
    <location>
        <begin position="12"/>
        <end position="31"/>
    </location>
</feature>
<keyword evidence="1" id="KW-0812">Transmembrane</keyword>
<accession>A0ABR9XDZ8</accession>
<comment type="caution">
    <text evidence="2">The sequence shown here is derived from an EMBL/GenBank/DDBJ whole genome shotgun (WGS) entry which is preliminary data.</text>
</comment>
<gene>
    <name evidence="2" type="ORF">IRJ18_04540</name>
</gene>
<proteinExistence type="predicted"/>
<reference evidence="2 3" key="1">
    <citation type="submission" date="2020-10" db="EMBL/GenBank/DDBJ databases">
        <title>Mucilaginibacter mali sp. nov., isolated from rhizosphere soil of apple orchard.</title>
        <authorList>
            <person name="Lee J.-S."/>
            <person name="Kim H.S."/>
            <person name="Kim J.-S."/>
        </authorList>
    </citation>
    <scope>NUCLEOTIDE SEQUENCE [LARGE SCALE GENOMIC DNA]</scope>
    <source>
        <strain evidence="2 3">KCTC 23157</strain>
    </source>
</reference>
<dbReference type="RefSeq" id="WP_194105015.1">
    <property type="nucleotide sequence ID" value="NZ_JADFFM010000001.1"/>
</dbReference>
<name>A0ABR9XDZ8_9SPHI</name>
<keyword evidence="1" id="KW-0472">Membrane</keyword>
<keyword evidence="1" id="KW-1133">Transmembrane helix</keyword>
<keyword evidence="3" id="KW-1185">Reference proteome</keyword>
<evidence type="ECO:0000313" key="2">
    <source>
        <dbReference type="EMBL" id="MBE9665618.1"/>
    </source>
</evidence>
<organism evidence="2 3">
    <name type="scientific">Mucilaginibacter boryungensis</name>
    <dbReference type="NCBI Taxonomy" id="768480"/>
    <lineage>
        <taxon>Bacteria</taxon>
        <taxon>Pseudomonadati</taxon>
        <taxon>Bacteroidota</taxon>
        <taxon>Sphingobacteriia</taxon>
        <taxon>Sphingobacteriales</taxon>
        <taxon>Sphingobacteriaceae</taxon>
        <taxon>Mucilaginibacter</taxon>
    </lineage>
</organism>
<evidence type="ECO:0000313" key="3">
    <source>
        <dbReference type="Proteomes" id="UP000632774"/>
    </source>
</evidence>
<protein>
    <submittedName>
        <fullName evidence="2">Uncharacterized protein</fullName>
    </submittedName>
</protein>
<sequence>MNTAENANATHHYVMLVIATVIGLVGVYLRFAGDSATLSAVSNLIMVVAVILSLRTVFAIMK</sequence>